<sequence>MSLGKHEQRTYRQDVLKGEKIQEPPEALPGGLAYPAAANGRPPVMGI</sequence>
<dbReference type="AlphaFoldDB" id="A0A6J5GNZ2"/>
<feature type="compositionally biased region" description="Low complexity" evidence="1">
    <location>
        <begin position="24"/>
        <end position="38"/>
    </location>
</feature>
<name>A0A6J5GNZ2_9BURK</name>
<dbReference type="EMBL" id="CADIKL010000039">
    <property type="protein sequence ID" value="CAB3802969.1"/>
    <property type="molecule type" value="Genomic_DNA"/>
</dbReference>
<reference evidence="2 3" key="1">
    <citation type="submission" date="2020-04" db="EMBL/GenBank/DDBJ databases">
        <authorList>
            <person name="De Canck E."/>
        </authorList>
    </citation>
    <scope>NUCLEOTIDE SEQUENCE [LARGE SCALE GENOMIC DNA]</scope>
    <source>
        <strain evidence="2 3">LMG 28688</strain>
    </source>
</reference>
<evidence type="ECO:0000313" key="2">
    <source>
        <dbReference type="EMBL" id="CAB3802969.1"/>
    </source>
</evidence>
<proteinExistence type="predicted"/>
<dbReference type="Proteomes" id="UP000494119">
    <property type="component" value="Unassembled WGS sequence"/>
</dbReference>
<feature type="region of interest" description="Disordered" evidence="1">
    <location>
        <begin position="1"/>
        <end position="47"/>
    </location>
</feature>
<accession>A0A6J5GNZ2</accession>
<organism evidence="2 3">
    <name type="scientific">Paraburkholderia caffeinitolerans</name>
    <dbReference type="NCBI Taxonomy" id="1723730"/>
    <lineage>
        <taxon>Bacteria</taxon>
        <taxon>Pseudomonadati</taxon>
        <taxon>Pseudomonadota</taxon>
        <taxon>Betaproteobacteria</taxon>
        <taxon>Burkholderiales</taxon>
        <taxon>Burkholderiaceae</taxon>
        <taxon>Paraburkholderia</taxon>
    </lineage>
</organism>
<protein>
    <submittedName>
        <fullName evidence="2">Uncharacterized protein</fullName>
    </submittedName>
</protein>
<feature type="compositionally biased region" description="Basic and acidic residues" evidence="1">
    <location>
        <begin position="1"/>
        <end position="23"/>
    </location>
</feature>
<evidence type="ECO:0000256" key="1">
    <source>
        <dbReference type="SAM" id="MobiDB-lite"/>
    </source>
</evidence>
<gene>
    <name evidence="2" type="ORF">LMG28688_05675</name>
</gene>
<keyword evidence="3" id="KW-1185">Reference proteome</keyword>
<evidence type="ECO:0000313" key="3">
    <source>
        <dbReference type="Proteomes" id="UP000494119"/>
    </source>
</evidence>
<dbReference type="RefSeq" id="WP_175197493.1">
    <property type="nucleotide sequence ID" value="NZ_CADIKL010000039.1"/>
</dbReference>